<dbReference type="Proteomes" id="UP000321026">
    <property type="component" value="Unassembled WGS sequence"/>
</dbReference>
<dbReference type="InterPro" id="IPR053160">
    <property type="entry name" value="MFS_DHA3_Transporter"/>
</dbReference>
<reference evidence="6 7" key="1">
    <citation type="submission" date="2018-09" db="EMBL/GenBank/DDBJ databases">
        <title>Metagenome Assembled Genomes from an Advanced Water Purification Facility.</title>
        <authorList>
            <person name="Stamps B.W."/>
            <person name="Spear J.R."/>
        </authorList>
    </citation>
    <scope>NUCLEOTIDE SEQUENCE [LARGE SCALE GENOMIC DNA]</scope>
    <source>
        <strain evidence="6">Bin_63_2</strain>
    </source>
</reference>
<feature type="transmembrane region" description="Helical" evidence="4">
    <location>
        <begin position="317"/>
        <end position="335"/>
    </location>
</feature>
<accession>A0A5C7J967</accession>
<dbReference type="SUPFAM" id="SSF103473">
    <property type="entry name" value="MFS general substrate transporter"/>
    <property type="match status" value="1"/>
</dbReference>
<evidence type="ECO:0000259" key="5">
    <source>
        <dbReference type="PROSITE" id="PS50850"/>
    </source>
</evidence>
<feature type="transmembrane region" description="Helical" evidence="4">
    <location>
        <begin position="175"/>
        <end position="193"/>
    </location>
</feature>
<protein>
    <submittedName>
        <fullName evidence="6">MFS transporter</fullName>
    </submittedName>
</protein>
<gene>
    <name evidence="6" type="ORF">E6Q11_01950</name>
</gene>
<keyword evidence="1 4" id="KW-0812">Transmembrane</keyword>
<evidence type="ECO:0000256" key="1">
    <source>
        <dbReference type="ARBA" id="ARBA00022692"/>
    </source>
</evidence>
<dbReference type="Gene3D" id="1.20.1250.20">
    <property type="entry name" value="MFS general substrate transporter like domains"/>
    <property type="match status" value="1"/>
</dbReference>
<evidence type="ECO:0000313" key="6">
    <source>
        <dbReference type="EMBL" id="TXG77923.1"/>
    </source>
</evidence>
<evidence type="ECO:0000313" key="7">
    <source>
        <dbReference type="Proteomes" id="UP000321026"/>
    </source>
</evidence>
<feature type="transmembrane region" description="Helical" evidence="4">
    <location>
        <begin position="76"/>
        <end position="96"/>
    </location>
</feature>
<dbReference type="PROSITE" id="PS50850">
    <property type="entry name" value="MFS"/>
    <property type="match status" value="1"/>
</dbReference>
<evidence type="ECO:0000256" key="4">
    <source>
        <dbReference type="SAM" id="Phobius"/>
    </source>
</evidence>
<feature type="transmembrane region" description="Helical" evidence="4">
    <location>
        <begin position="52"/>
        <end position="69"/>
    </location>
</feature>
<feature type="transmembrane region" description="Helical" evidence="4">
    <location>
        <begin position="12"/>
        <end position="32"/>
    </location>
</feature>
<feature type="transmembrane region" description="Helical" evidence="4">
    <location>
        <begin position="355"/>
        <end position="373"/>
    </location>
</feature>
<dbReference type="InterPro" id="IPR036259">
    <property type="entry name" value="MFS_trans_sf"/>
</dbReference>
<keyword evidence="3 4" id="KW-0472">Membrane</keyword>
<dbReference type="Pfam" id="PF07690">
    <property type="entry name" value="MFS_1"/>
    <property type="match status" value="1"/>
</dbReference>
<evidence type="ECO:0000256" key="3">
    <source>
        <dbReference type="ARBA" id="ARBA00023136"/>
    </source>
</evidence>
<dbReference type="GO" id="GO:0022857">
    <property type="term" value="F:transmembrane transporter activity"/>
    <property type="evidence" value="ECO:0007669"/>
    <property type="project" value="InterPro"/>
</dbReference>
<feature type="transmembrane region" description="Helical" evidence="4">
    <location>
        <begin position="229"/>
        <end position="249"/>
    </location>
</feature>
<keyword evidence="2 4" id="KW-1133">Transmembrane helix</keyword>
<comment type="caution">
    <text evidence="6">The sequence shown here is derived from an EMBL/GenBank/DDBJ whole genome shotgun (WGS) entry which is preliminary data.</text>
</comment>
<organism evidence="6 7">
    <name type="scientific">Candidatus Dojkabacteria bacterium</name>
    <dbReference type="NCBI Taxonomy" id="2099670"/>
    <lineage>
        <taxon>Bacteria</taxon>
        <taxon>Candidatus Dojkabacteria</taxon>
    </lineage>
</organism>
<dbReference type="AlphaFoldDB" id="A0A5C7J967"/>
<dbReference type="PANTHER" id="PTHR23530">
    <property type="entry name" value="TRANSPORT PROTEIN-RELATED"/>
    <property type="match status" value="1"/>
</dbReference>
<feature type="domain" description="Major facilitator superfamily (MFS) profile" evidence="5">
    <location>
        <begin position="1"/>
        <end position="407"/>
    </location>
</feature>
<evidence type="ECO:0000256" key="2">
    <source>
        <dbReference type="ARBA" id="ARBA00022989"/>
    </source>
</evidence>
<feature type="transmembrane region" description="Helical" evidence="4">
    <location>
        <begin position="149"/>
        <end position="169"/>
    </location>
</feature>
<sequence>MLSLLRKPTNIQTIYLSLVAGNTLATSFIWGINTIFLLSAGLSNFEAFLANAFYSVGYVLFEVPTGVIADTYGRRISYMLGALTLAISTALYLYMWHIQGPFWGWALSSMVLGLGYTFFSGATEAWLVDALKATNFKGSLDSVFAKAQIVGGAAMLIGAISGGIIAQMTNLGVPYILRTLVLLINFAMAFVLMQDLGFKPTRPKNPINEMSKIVNKSITYGYKNPPVRWMMLSAPFVVGVSFYIFYALQPFLLELWGDDKAYAIAGVIAALTGLSQMAGGFFSPKIRKLFKLRTSYLLAGTLITGFLLILVSMVSNFWVAIIVVFLWGLLFAALVPIRQAYLNGLIPSEQRATVLSFDSLTGSAGAIAIQPALGKIADVQGYPASYAVSSIFQFAAIPFIYLARRQKPKSDPIEI</sequence>
<feature type="transmembrane region" description="Helical" evidence="4">
    <location>
        <begin position="261"/>
        <end position="282"/>
    </location>
</feature>
<dbReference type="PANTHER" id="PTHR23530:SF1">
    <property type="entry name" value="PERMEASE, MAJOR FACILITATOR SUPERFAMILY-RELATED"/>
    <property type="match status" value="1"/>
</dbReference>
<name>A0A5C7J967_9BACT</name>
<dbReference type="EMBL" id="SSDS01000033">
    <property type="protein sequence ID" value="TXG77923.1"/>
    <property type="molecule type" value="Genomic_DNA"/>
</dbReference>
<feature type="transmembrane region" description="Helical" evidence="4">
    <location>
        <begin position="385"/>
        <end position="403"/>
    </location>
</feature>
<dbReference type="InterPro" id="IPR020846">
    <property type="entry name" value="MFS_dom"/>
</dbReference>
<dbReference type="InterPro" id="IPR011701">
    <property type="entry name" value="MFS"/>
</dbReference>
<feature type="transmembrane region" description="Helical" evidence="4">
    <location>
        <begin position="294"/>
        <end position="311"/>
    </location>
</feature>
<feature type="transmembrane region" description="Helical" evidence="4">
    <location>
        <begin position="102"/>
        <end position="128"/>
    </location>
</feature>
<proteinExistence type="predicted"/>